<organism evidence="2 3">
    <name type="scientific">Lentibacillus populi</name>
    <dbReference type="NCBI Taxonomy" id="1827502"/>
    <lineage>
        <taxon>Bacteria</taxon>
        <taxon>Bacillati</taxon>
        <taxon>Bacillota</taxon>
        <taxon>Bacilli</taxon>
        <taxon>Bacillales</taxon>
        <taxon>Bacillaceae</taxon>
        <taxon>Lentibacillus</taxon>
    </lineage>
</organism>
<dbReference type="GO" id="GO:0003676">
    <property type="term" value="F:nucleic acid binding"/>
    <property type="evidence" value="ECO:0007669"/>
    <property type="project" value="InterPro"/>
</dbReference>
<dbReference type="InterPro" id="IPR003615">
    <property type="entry name" value="HNH_nuc"/>
</dbReference>
<name>A0A9W5X7G8_9BACI</name>
<dbReference type="CDD" id="cd00085">
    <property type="entry name" value="HNHc"/>
    <property type="match status" value="1"/>
</dbReference>
<dbReference type="Pfam" id="PF01844">
    <property type="entry name" value="HNH"/>
    <property type="match status" value="1"/>
</dbReference>
<dbReference type="InterPro" id="IPR002711">
    <property type="entry name" value="HNH"/>
</dbReference>
<gene>
    <name evidence="2" type="ORF">GCM10011409_43350</name>
</gene>
<dbReference type="GO" id="GO:0004519">
    <property type="term" value="F:endonuclease activity"/>
    <property type="evidence" value="ECO:0007669"/>
    <property type="project" value="InterPro"/>
</dbReference>
<dbReference type="AlphaFoldDB" id="A0A9W5X7G8"/>
<dbReference type="SMART" id="SM00507">
    <property type="entry name" value="HNHc"/>
    <property type="match status" value="1"/>
</dbReference>
<reference evidence="2" key="1">
    <citation type="journal article" date="2014" name="Int. J. Syst. Evol. Microbiol.">
        <title>Complete genome sequence of Corynebacterium casei LMG S-19264T (=DSM 44701T), isolated from a smear-ripened cheese.</title>
        <authorList>
            <consortium name="US DOE Joint Genome Institute (JGI-PGF)"/>
            <person name="Walter F."/>
            <person name="Albersmeier A."/>
            <person name="Kalinowski J."/>
            <person name="Ruckert C."/>
        </authorList>
    </citation>
    <scope>NUCLEOTIDE SEQUENCE</scope>
    <source>
        <strain evidence="2">CGMCC 1.15454</strain>
    </source>
</reference>
<evidence type="ECO:0000313" key="2">
    <source>
        <dbReference type="EMBL" id="GGB61426.1"/>
    </source>
</evidence>
<dbReference type="Gene3D" id="1.10.30.50">
    <property type="match status" value="1"/>
</dbReference>
<dbReference type="EMBL" id="BMJD01000065">
    <property type="protein sequence ID" value="GGB61426.1"/>
    <property type="molecule type" value="Genomic_DNA"/>
</dbReference>
<evidence type="ECO:0000313" key="3">
    <source>
        <dbReference type="Proteomes" id="UP000621492"/>
    </source>
</evidence>
<proteinExistence type="predicted"/>
<dbReference type="RefSeq" id="WP_188725883.1">
    <property type="nucleotide sequence ID" value="NZ_BMJD01000065.1"/>
</dbReference>
<evidence type="ECO:0000259" key="1">
    <source>
        <dbReference type="SMART" id="SM00507"/>
    </source>
</evidence>
<reference evidence="2" key="2">
    <citation type="submission" date="2020-09" db="EMBL/GenBank/DDBJ databases">
        <authorList>
            <person name="Sun Q."/>
            <person name="Zhou Y."/>
        </authorList>
    </citation>
    <scope>NUCLEOTIDE SEQUENCE</scope>
    <source>
        <strain evidence="2">CGMCC 1.15454</strain>
    </source>
</reference>
<dbReference type="GO" id="GO:0008270">
    <property type="term" value="F:zinc ion binding"/>
    <property type="evidence" value="ECO:0007669"/>
    <property type="project" value="InterPro"/>
</dbReference>
<keyword evidence="3" id="KW-1185">Reference proteome</keyword>
<protein>
    <recommendedName>
        <fullName evidence="1">HNH nuclease domain-containing protein</fullName>
    </recommendedName>
</protein>
<sequence length="168" mass="19550">MSYLKTDIHDNAGVPFYHHFYSCDKCGYEISDMYARYQETENDFHLCLSCGFVEGKIPEEEFISLNGIGVMNAHAAVNPEGEIQIWIGSEIPPWERSDKQERGTPKYKEWRTSVFERDHYTCQHCGQVGGELNAHHIKGFAKYKKLRYELSNGITLCVECHRNEHRKK</sequence>
<comment type="caution">
    <text evidence="2">The sequence shown here is derived from an EMBL/GenBank/DDBJ whole genome shotgun (WGS) entry which is preliminary data.</text>
</comment>
<feature type="domain" description="HNH nuclease" evidence="1">
    <location>
        <begin position="109"/>
        <end position="162"/>
    </location>
</feature>
<dbReference type="Proteomes" id="UP000621492">
    <property type="component" value="Unassembled WGS sequence"/>
</dbReference>
<accession>A0A9W5X7G8</accession>